<keyword evidence="4 16" id="KW-0349">Heme</keyword>
<dbReference type="SUPFAM" id="SSF49503">
    <property type="entry name" value="Cupredoxins"/>
    <property type="match status" value="1"/>
</dbReference>
<keyword evidence="10 16" id="KW-0408">Iron</keyword>
<dbReference type="InterPro" id="IPR045187">
    <property type="entry name" value="CcO_II"/>
</dbReference>
<dbReference type="PROSITE" id="PS51007">
    <property type="entry name" value="CYTC"/>
    <property type="match status" value="1"/>
</dbReference>
<reference evidence="20 21" key="1">
    <citation type="submission" date="2020-09" db="EMBL/GenBank/DDBJ databases">
        <title>Draft Genome Sequence of Aminobacter carboxidus type strain DSM 1086, a soil Gram-negative carboxydobacterium.</title>
        <authorList>
            <person name="Turrini P."/>
            <person name="Tescari M."/>
            <person name="Artuso I."/>
            <person name="Lugli G.A."/>
            <person name="Frangipani E."/>
            <person name="Ventura M."/>
            <person name="Visca P."/>
        </authorList>
    </citation>
    <scope>NUCLEOTIDE SEQUENCE [LARGE SCALE GENOMIC DNA]</scope>
    <source>
        <strain evidence="20 21">DSM 1086</strain>
    </source>
</reference>
<dbReference type="InterPro" id="IPR014222">
    <property type="entry name" value="Cyt_c_oxidase_su2"/>
</dbReference>
<dbReference type="PANTHER" id="PTHR22888">
    <property type="entry name" value="CYTOCHROME C OXIDASE, SUBUNIT II"/>
    <property type="match status" value="1"/>
</dbReference>
<keyword evidence="3" id="KW-0813">Transport</keyword>
<dbReference type="SUPFAM" id="SSF46626">
    <property type="entry name" value="Cytochrome c"/>
    <property type="match status" value="1"/>
</dbReference>
<gene>
    <name evidence="20" type="primary">coxB</name>
    <name evidence="20" type="ORF">IHE39_17110</name>
</gene>
<evidence type="ECO:0000256" key="17">
    <source>
        <dbReference type="SAM" id="Phobius"/>
    </source>
</evidence>
<dbReference type="Pfam" id="PF00116">
    <property type="entry name" value="COX2"/>
    <property type="match status" value="1"/>
</dbReference>
<proteinExistence type="inferred from homology"/>
<accession>A0ABR9GQR6</accession>
<keyword evidence="5" id="KW-0679">Respiratory chain</keyword>
<feature type="domain" description="Cytochrome oxidase subunit II copper A binding" evidence="18">
    <location>
        <begin position="129"/>
        <end position="244"/>
    </location>
</feature>
<dbReference type="NCBIfam" id="TIGR02866">
    <property type="entry name" value="CoxB"/>
    <property type="match status" value="1"/>
</dbReference>
<evidence type="ECO:0000256" key="12">
    <source>
        <dbReference type="ARBA" id="ARBA00023136"/>
    </source>
</evidence>
<keyword evidence="8" id="KW-0249">Electron transport</keyword>
<keyword evidence="7 16" id="KW-0479">Metal-binding</keyword>
<dbReference type="CDD" id="cd04213">
    <property type="entry name" value="CuRO_CcO_Caa3_II"/>
    <property type="match status" value="1"/>
</dbReference>
<evidence type="ECO:0000256" key="16">
    <source>
        <dbReference type="PROSITE-ProRule" id="PRU00433"/>
    </source>
</evidence>
<evidence type="ECO:0000313" key="20">
    <source>
        <dbReference type="EMBL" id="MBE1206017.1"/>
    </source>
</evidence>
<comment type="subcellular location">
    <subcellularLocation>
        <location evidence="1">Membrane</location>
        <topology evidence="1">Multi-pass membrane protein</topology>
    </subcellularLocation>
</comment>
<dbReference type="PROSITE" id="PS50857">
    <property type="entry name" value="COX2_CUA"/>
    <property type="match status" value="1"/>
</dbReference>
<dbReference type="InterPro" id="IPR002429">
    <property type="entry name" value="CcO_II-like_C"/>
</dbReference>
<organism evidence="20 21">
    <name type="scientific">Aminobacter carboxidus</name>
    <dbReference type="NCBI Taxonomy" id="376165"/>
    <lineage>
        <taxon>Bacteria</taxon>
        <taxon>Pseudomonadati</taxon>
        <taxon>Pseudomonadota</taxon>
        <taxon>Alphaproteobacteria</taxon>
        <taxon>Hyphomicrobiales</taxon>
        <taxon>Phyllobacteriaceae</taxon>
        <taxon>Aminobacter</taxon>
    </lineage>
</organism>
<dbReference type="InterPro" id="IPR036909">
    <property type="entry name" value="Cyt_c-like_dom_sf"/>
</dbReference>
<evidence type="ECO:0000256" key="8">
    <source>
        <dbReference type="ARBA" id="ARBA00022982"/>
    </source>
</evidence>
<dbReference type="PANTHER" id="PTHR22888:SF9">
    <property type="entry name" value="CYTOCHROME C OXIDASE SUBUNIT 2"/>
    <property type="match status" value="1"/>
</dbReference>
<evidence type="ECO:0000256" key="7">
    <source>
        <dbReference type="ARBA" id="ARBA00022723"/>
    </source>
</evidence>
<evidence type="ECO:0000256" key="9">
    <source>
        <dbReference type="ARBA" id="ARBA00022989"/>
    </source>
</evidence>
<feature type="transmembrane region" description="Helical" evidence="17">
    <location>
        <begin position="90"/>
        <end position="116"/>
    </location>
</feature>
<evidence type="ECO:0000256" key="6">
    <source>
        <dbReference type="ARBA" id="ARBA00022692"/>
    </source>
</evidence>
<evidence type="ECO:0000256" key="11">
    <source>
        <dbReference type="ARBA" id="ARBA00023008"/>
    </source>
</evidence>
<keyword evidence="12 17" id="KW-0472">Membrane</keyword>
<name>A0ABR9GQR6_9HYPH</name>
<protein>
    <recommendedName>
        <fullName evidence="14">Cytochrome aa3 subunit 2</fullName>
    </recommendedName>
</protein>
<dbReference type="Proteomes" id="UP000598227">
    <property type="component" value="Unassembled WGS sequence"/>
</dbReference>
<evidence type="ECO:0000256" key="15">
    <source>
        <dbReference type="ARBA" id="ARBA00047816"/>
    </source>
</evidence>
<dbReference type="InterPro" id="IPR008972">
    <property type="entry name" value="Cupredoxin"/>
</dbReference>
<feature type="domain" description="Cytochrome c" evidence="19">
    <location>
        <begin position="253"/>
        <end position="345"/>
    </location>
</feature>
<evidence type="ECO:0000256" key="2">
    <source>
        <dbReference type="ARBA" id="ARBA00007866"/>
    </source>
</evidence>
<comment type="caution">
    <text evidence="20">The sequence shown here is derived from an EMBL/GenBank/DDBJ whole genome shotgun (WGS) entry which is preliminary data.</text>
</comment>
<sequence>METERAFRIAAKTGSARQRSAGLLLVAALTPVFSACSGVQSALDPAGEESGQVARLFWLMIAGGLPIWAFVVALSLYASRWKLEPLREDTAARVIFWGGVVLPVTVLAALLAYALWLMPSLRPFAGSDDATLRIEITGRQFWWHVVYKRPNGVRVVSANEIRLPVGERVEFALTSDDMIHSFWIPALGGKMDLIPGRQNRLSLRATKVGTYRGQCAEFCGTSHALMAFPAIVMEGAAFETWLNARSRPSSGVHAPGTGRALFERNRCGSCHRIAGTQWQSTAGPDLSHVGSRLTIGAGQLASGSEALASFVADAGAVKAGAHMPANSHLSAAELTEIATWLKGLQ</sequence>
<dbReference type="Pfam" id="PF00034">
    <property type="entry name" value="Cytochrom_C"/>
    <property type="match status" value="1"/>
</dbReference>
<evidence type="ECO:0000313" key="21">
    <source>
        <dbReference type="Proteomes" id="UP000598227"/>
    </source>
</evidence>
<keyword evidence="21" id="KW-1185">Reference proteome</keyword>
<dbReference type="EMBL" id="JACZEP010000005">
    <property type="protein sequence ID" value="MBE1206017.1"/>
    <property type="molecule type" value="Genomic_DNA"/>
</dbReference>
<evidence type="ECO:0000256" key="4">
    <source>
        <dbReference type="ARBA" id="ARBA00022617"/>
    </source>
</evidence>
<keyword evidence="11" id="KW-0186">Copper</keyword>
<evidence type="ECO:0000256" key="10">
    <source>
        <dbReference type="ARBA" id="ARBA00023004"/>
    </source>
</evidence>
<evidence type="ECO:0000256" key="13">
    <source>
        <dbReference type="ARBA" id="ARBA00024688"/>
    </source>
</evidence>
<comment type="function">
    <text evidence="13">Subunits I and II form the functional core of the enzyme complex. Electrons originating in cytochrome c are transferred via heme a and Cu(A) to the binuclear center formed by heme a3 and Cu(B).</text>
</comment>
<evidence type="ECO:0000256" key="3">
    <source>
        <dbReference type="ARBA" id="ARBA00022448"/>
    </source>
</evidence>
<evidence type="ECO:0000256" key="5">
    <source>
        <dbReference type="ARBA" id="ARBA00022660"/>
    </source>
</evidence>
<evidence type="ECO:0000259" key="19">
    <source>
        <dbReference type="PROSITE" id="PS51007"/>
    </source>
</evidence>
<comment type="catalytic activity">
    <reaction evidence="15">
        <text>4 Fe(II)-[cytochrome c] + O2 + 8 H(+)(in) = 4 Fe(III)-[cytochrome c] + 2 H2O + 4 H(+)(out)</text>
        <dbReference type="Rhea" id="RHEA:11436"/>
        <dbReference type="Rhea" id="RHEA-COMP:10350"/>
        <dbReference type="Rhea" id="RHEA-COMP:14399"/>
        <dbReference type="ChEBI" id="CHEBI:15377"/>
        <dbReference type="ChEBI" id="CHEBI:15378"/>
        <dbReference type="ChEBI" id="CHEBI:15379"/>
        <dbReference type="ChEBI" id="CHEBI:29033"/>
        <dbReference type="ChEBI" id="CHEBI:29034"/>
        <dbReference type="EC" id="7.1.1.9"/>
    </reaction>
</comment>
<feature type="transmembrane region" description="Helical" evidence="17">
    <location>
        <begin position="58"/>
        <end position="78"/>
    </location>
</feature>
<dbReference type="InterPro" id="IPR009056">
    <property type="entry name" value="Cyt_c-like_dom"/>
</dbReference>
<dbReference type="InterPro" id="IPR034236">
    <property type="entry name" value="CuRO_CcO_Caa3_II"/>
</dbReference>
<keyword evidence="6 17" id="KW-0812">Transmembrane</keyword>
<comment type="similarity">
    <text evidence="2">Belongs to the cytochrome c oxidase subunit 2 family.</text>
</comment>
<dbReference type="Gene3D" id="2.60.40.420">
    <property type="entry name" value="Cupredoxins - blue copper proteins"/>
    <property type="match status" value="1"/>
</dbReference>
<evidence type="ECO:0000259" key="18">
    <source>
        <dbReference type="PROSITE" id="PS50857"/>
    </source>
</evidence>
<evidence type="ECO:0000256" key="14">
    <source>
        <dbReference type="ARBA" id="ARBA00031399"/>
    </source>
</evidence>
<evidence type="ECO:0000256" key="1">
    <source>
        <dbReference type="ARBA" id="ARBA00004141"/>
    </source>
</evidence>
<keyword evidence="9 17" id="KW-1133">Transmembrane helix</keyword>